<reference evidence="6 7" key="1">
    <citation type="submission" date="2019-06" db="EMBL/GenBank/DDBJ databases">
        <title>Nitrosomonas stercoris KYUHI-S whole genome shotgun sequence.</title>
        <authorList>
            <person name="Nakagawa T."/>
            <person name="Tsuchiya Y."/>
            <person name="Takahashi R."/>
        </authorList>
    </citation>
    <scope>NUCLEOTIDE SEQUENCE [LARGE SCALE GENOMIC DNA]</scope>
    <source>
        <strain evidence="6 7">KYUHI-S</strain>
    </source>
</reference>
<dbReference type="InterPro" id="IPR038610">
    <property type="entry name" value="FliK-like_C_sf"/>
</dbReference>
<feature type="domain" description="Flagellar hook-length control protein-like C-terminal" evidence="5">
    <location>
        <begin position="378"/>
        <end position="461"/>
    </location>
</feature>
<dbReference type="AlphaFoldDB" id="A0A4Y1YND1"/>
<accession>A0A4Y1YND1</accession>
<evidence type="ECO:0000259" key="5">
    <source>
        <dbReference type="Pfam" id="PF02120"/>
    </source>
</evidence>
<dbReference type="KEGG" id="nst:Nstercoris_00558"/>
<evidence type="ECO:0000313" key="6">
    <source>
        <dbReference type="EMBL" id="BBL34327.1"/>
    </source>
</evidence>
<dbReference type="GO" id="GO:0009424">
    <property type="term" value="C:bacterial-type flagellum hook"/>
    <property type="evidence" value="ECO:0007669"/>
    <property type="project" value="InterPro"/>
</dbReference>
<keyword evidence="7" id="KW-1185">Reference proteome</keyword>
<evidence type="ECO:0000256" key="3">
    <source>
        <dbReference type="ARBA" id="ARBA00022795"/>
    </source>
</evidence>
<dbReference type="Gene3D" id="3.30.750.140">
    <property type="match status" value="1"/>
</dbReference>
<feature type="region of interest" description="Disordered" evidence="4">
    <location>
        <begin position="454"/>
        <end position="480"/>
    </location>
</feature>
<evidence type="ECO:0000256" key="1">
    <source>
        <dbReference type="ARBA" id="ARBA00003944"/>
    </source>
</evidence>
<protein>
    <recommendedName>
        <fullName evidence="5">Flagellar hook-length control protein-like C-terminal domain-containing protein</fullName>
    </recommendedName>
</protein>
<dbReference type="InterPro" id="IPR021136">
    <property type="entry name" value="Flagellar_hook_control-like_C"/>
</dbReference>
<comment type="function">
    <text evidence="1">Controls the length of the flagellar hook.</text>
</comment>
<dbReference type="PRINTS" id="PR01007">
    <property type="entry name" value="FLGHOOKFLIK"/>
</dbReference>
<keyword evidence="3" id="KW-1005">Bacterial flagellum biogenesis</keyword>
<dbReference type="Pfam" id="PF02120">
    <property type="entry name" value="Flg_hook"/>
    <property type="match status" value="1"/>
</dbReference>
<dbReference type="InterPro" id="IPR052563">
    <property type="entry name" value="FliK"/>
</dbReference>
<dbReference type="Proteomes" id="UP000316473">
    <property type="component" value="Chromosome"/>
</dbReference>
<name>A0A4Y1YND1_9PROT</name>
<dbReference type="EMBL" id="AP019755">
    <property type="protein sequence ID" value="BBL34327.1"/>
    <property type="molecule type" value="Genomic_DNA"/>
</dbReference>
<evidence type="ECO:0000313" key="7">
    <source>
        <dbReference type="Proteomes" id="UP000316473"/>
    </source>
</evidence>
<evidence type="ECO:0000256" key="4">
    <source>
        <dbReference type="SAM" id="MobiDB-lite"/>
    </source>
</evidence>
<dbReference type="CDD" id="cd17470">
    <property type="entry name" value="T3SS_Flik_C"/>
    <property type="match status" value="1"/>
</dbReference>
<proteinExistence type="inferred from homology"/>
<dbReference type="PANTHER" id="PTHR37533">
    <property type="entry name" value="FLAGELLAR HOOK-LENGTH CONTROL PROTEIN"/>
    <property type="match status" value="1"/>
</dbReference>
<gene>
    <name evidence="6" type="ORF">Nstercoris_00558</name>
</gene>
<dbReference type="PANTHER" id="PTHR37533:SF2">
    <property type="entry name" value="FLAGELLAR HOOK-LENGTH CONTROL PROTEIN"/>
    <property type="match status" value="1"/>
</dbReference>
<sequence length="509" mass="54319">MPDLTIISDPNMLNTLTAGNQLTTTVATAAPKAALALVAEQSTDQQSNQTFNSILANMTLEGANAEDNSDNSELTAVAAPLPGILTMPTDQWNAARSANSELVLTTQARDRQVNNTQLQVATSDETTTHNEYESAESELIESGAESELVGLLTFDTYTDNDIATISTATASSEPANFAEISKILPPGPTDAATDTVPYAESEQSTEQSAQLVHLAQLVQPITNNQPQIVASNNVTNTTFESAGLPTFDTHTSSSNSNNNSTFAAGYRFDNLNQVAAMSQDAKQNPGNALPITHAVDASTITTEQFNESNGISNMAMGTEILTAGNNGTAIAPTHPSVSPAGMAISDMPPIEAADEAINQPQMLATEFGQPDWPEEFGHRITWLATQRVQAAELRLHPAHLGPIEISLQLSNDQQLSAQFIAHNAVVREVIEANLPRLREMMAENGIMLADTAVSADTPQQQTEQHMENGQQSGTSHTSRSPRFLHDAAQHAHLPATTIMHRSGMIDTFA</sequence>
<dbReference type="GO" id="GO:0044780">
    <property type="term" value="P:bacterial-type flagellum assembly"/>
    <property type="evidence" value="ECO:0007669"/>
    <property type="project" value="InterPro"/>
</dbReference>
<evidence type="ECO:0000256" key="2">
    <source>
        <dbReference type="ARBA" id="ARBA00009149"/>
    </source>
</evidence>
<dbReference type="InterPro" id="IPR001635">
    <property type="entry name" value="Flag_hook_Flik"/>
</dbReference>
<organism evidence="6 7">
    <name type="scientific">Nitrosomonas stercoris</name>
    <dbReference type="NCBI Taxonomy" id="1444684"/>
    <lineage>
        <taxon>Bacteria</taxon>
        <taxon>Pseudomonadati</taxon>
        <taxon>Pseudomonadota</taxon>
        <taxon>Betaproteobacteria</taxon>
        <taxon>Nitrosomonadales</taxon>
        <taxon>Nitrosomonadaceae</taxon>
        <taxon>Nitrosomonas</taxon>
    </lineage>
</organism>
<comment type="similarity">
    <text evidence="2">Belongs to the FliK family.</text>
</comment>